<sequence length="48" mass="5442">MKQDANITDAFAMKTLVKSGCKGEFCSNSVLIYSIEQFMNLMATEERF</sequence>
<organism evidence="1 2">
    <name type="scientific">Vibrio parahaemolyticus</name>
    <dbReference type="NCBI Taxonomy" id="670"/>
    <lineage>
        <taxon>Bacteria</taxon>
        <taxon>Pseudomonadati</taxon>
        <taxon>Pseudomonadota</taxon>
        <taxon>Gammaproteobacteria</taxon>
        <taxon>Vibrionales</taxon>
        <taxon>Vibrionaceae</taxon>
        <taxon>Vibrio</taxon>
    </lineage>
</organism>
<name>A0AA46L5T2_VIBPH</name>
<dbReference type="EMBL" id="VRMQ01000003">
    <property type="protein sequence ID" value="TXN15197.1"/>
    <property type="molecule type" value="Genomic_DNA"/>
</dbReference>
<reference evidence="1 2" key="1">
    <citation type="submission" date="2019-08" db="EMBL/GenBank/DDBJ databases">
        <title>Emerging of two pre-pandemic pathogenic O4:KUT lineages of Vibrio parahaemolyticus in coastal eastern China.</title>
        <authorList>
            <person name="Yu H."/>
        </authorList>
    </citation>
    <scope>NUCLEOTIDE SEQUENCE [LARGE SCALE GENOMIC DNA]</scope>
    <source>
        <strain evidence="1 2">HZ17-383</strain>
    </source>
</reference>
<evidence type="ECO:0000313" key="2">
    <source>
        <dbReference type="Proteomes" id="UP000321504"/>
    </source>
</evidence>
<accession>A0AA46L5T2</accession>
<proteinExistence type="predicted"/>
<gene>
    <name evidence="1" type="ORF">FVP01_14610</name>
</gene>
<dbReference type="AlphaFoldDB" id="A0AA46L5T2"/>
<evidence type="ECO:0000313" key="1">
    <source>
        <dbReference type="EMBL" id="TXN15197.1"/>
    </source>
</evidence>
<dbReference type="Proteomes" id="UP000321504">
    <property type="component" value="Unassembled WGS sequence"/>
</dbReference>
<comment type="caution">
    <text evidence="1">The sequence shown here is derived from an EMBL/GenBank/DDBJ whole genome shotgun (WGS) entry which is preliminary data.</text>
</comment>
<protein>
    <submittedName>
        <fullName evidence="1">Uncharacterized protein</fullName>
    </submittedName>
</protein>